<reference evidence="3 4" key="1">
    <citation type="submission" date="2021-01" db="EMBL/GenBank/DDBJ databases">
        <title>Whole genome shotgun sequence of Planobispora longispora NBRC 13918.</title>
        <authorList>
            <person name="Komaki H."/>
            <person name="Tamura T."/>
        </authorList>
    </citation>
    <scope>NUCLEOTIDE SEQUENCE [LARGE SCALE GENOMIC DNA]</scope>
    <source>
        <strain evidence="3 4">NBRC 13918</strain>
    </source>
</reference>
<feature type="domain" description="DUF8094" evidence="2">
    <location>
        <begin position="143"/>
        <end position="423"/>
    </location>
</feature>
<comment type="caution">
    <text evidence="3">The sequence shown here is derived from an EMBL/GenBank/DDBJ whole genome shotgun (WGS) entry which is preliminary data.</text>
</comment>
<gene>
    <name evidence="3" type="ORF">Plo01_18460</name>
</gene>
<feature type="compositionally biased region" description="Low complexity" evidence="1">
    <location>
        <begin position="97"/>
        <end position="117"/>
    </location>
</feature>
<protein>
    <recommendedName>
        <fullName evidence="2">DUF8094 domain-containing protein</fullName>
    </recommendedName>
</protein>
<accession>A0A8J3RKD9</accession>
<evidence type="ECO:0000313" key="3">
    <source>
        <dbReference type="EMBL" id="GIH75417.1"/>
    </source>
</evidence>
<feature type="compositionally biased region" description="Low complexity" evidence="1">
    <location>
        <begin position="66"/>
        <end position="81"/>
    </location>
</feature>
<dbReference type="InterPro" id="IPR058407">
    <property type="entry name" value="DUF8094"/>
</dbReference>
<evidence type="ECO:0000313" key="4">
    <source>
        <dbReference type="Proteomes" id="UP000616724"/>
    </source>
</evidence>
<dbReference type="AlphaFoldDB" id="A0A8J3RKD9"/>
<evidence type="ECO:0000259" key="2">
    <source>
        <dbReference type="Pfam" id="PF26366"/>
    </source>
</evidence>
<sequence>MSRNAPDPPDKVVWPSERIAPFTGRDIDGSAEPEQLPVFAWRKAAMSGIVLTVVSGVAIWAAASGTSGPATTLTRATPAPAGTSWEAVLPPPDPALPSSGAVPPSPDAAASEDSSVVTFPTVDASQENPSSGNPPAESRPVRLTVRDARRVHDRYARDLSLAQQDMDDRAMGRLERGLALEMSRAAFETARVQGTGAAAGLWPRPEIWVPRDTAGTTDWFVAVAHEPQVARVSKLMTSTPGGWRLTAFTADTRVPAAPLPEIAIDADGYATSLPEDAPGLLATPRQVVHAHLASLESTTPDPRFADGPWTDEAVTFWRQERSQLEKSGWELSLFYRPEGPVRSLMTSDGGALVWYGARSTDLREARRAGATVTLNGPAGIRTGGTAFARSASVTYGRMYVAHIPPASSGERVRVLGEWSEVLESHGT</sequence>
<dbReference type="EMBL" id="BOOH01000016">
    <property type="protein sequence ID" value="GIH75417.1"/>
    <property type="molecule type" value="Genomic_DNA"/>
</dbReference>
<organism evidence="3 4">
    <name type="scientific">Planobispora longispora</name>
    <dbReference type="NCBI Taxonomy" id="28887"/>
    <lineage>
        <taxon>Bacteria</taxon>
        <taxon>Bacillati</taxon>
        <taxon>Actinomycetota</taxon>
        <taxon>Actinomycetes</taxon>
        <taxon>Streptosporangiales</taxon>
        <taxon>Streptosporangiaceae</taxon>
        <taxon>Planobispora</taxon>
    </lineage>
</organism>
<feature type="region of interest" description="Disordered" evidence="1">
    <location>
        <begin position="66"/>
        <end position="142"/>
    </location>
</feature>
<feature type="compositionally biased region" description="Polar residues" evidence="1">
    <location>
        <begin position="123"/>
        <end position="133"/>
    </location>
</feature>
<keyword evidence="4" id="KW-1185">Reference proteome</keyword>
<dbReference type="Pfam" id="PF26366">
    <property type="entry name" value="DUF8094"/>
    <property type="match status" value="1"/>
</dbReference>
<proteinExistence type="predicted"/>
<name>A0A8J3RKD9_9ACTN</name>
<dbReference type="Proteomes" id="UP000616724">
    <property type="component" value="Unassembled WGS sequence"/>
</dbReference>
<evidence type="ECO:0000256" key="1">
    <source>
        <dbReference type="SAM" id="MobiDB-lite"/>
    </source>
</evidence>